<keyword evidence="3" id="KW-1185">Reference proteome</keyword>
<sequence length="164" mass="18346">MPAEPRRISSCSTFYYKWVGPTVWLLGLAAAAITLAWSNGMWGALIVFAAIGLVACFMFGMESWRFADEVSDAGDALIVRKGKRELRVALRSIVQVDCSRFGRPTVLTLWLEVPDAFAQRIVFVPMGPWPLFFGRHRLAEQLQSRVRQAQGLQADTEVMKPRAA</sequence>
<accession>A0ABU8D4G2</accession>
<feature type="transmembrane region" description="Helical" evidence="1">
    <location>
        <begin position="14"/>
        <end position="35"/>
    </location>
</feature>
<dbReference type="Proteomes" id="UP001387215">
    <property type="component" value="Unassembled WGS sequence"/>
</dbReference>
<reference evidence="2 3" key="1">
    <citation type="submission" date="2024-02" db="EMBL/GenBank/DDBJ databases">
        <title>Lysobacter Genome Sequencing and Mining.</title>
        <authorList>
            <person name="Bierman J."/>
            <person name="Walker M.C."/>
        </authorList>
    </citation>
    <scope>NUCLEOTIDE SEQUENCE [LARGE SCALE GENOMIC DNA]</scope>
    <source>
        <strain evidence="2 3">PB6250</strain>
    </source>
</reference>
<evidence type="ECO:0000256" key="1">
    <source>
        <dbReference type="SAM" id="Phobius"/>
    </source>
</evidence>
<dbReference type="RefSeq" id="WP_336132123.1">
    <property type="nucleotide sequence ID" value="NZ_JBANDL010000002.1"/>
</dbReference>
<evidence type="ECO:0000313" key="2">
    <source>
        <dbReference type="EMBL" id="MEI2455907.1"/>
    </source>
</evidence>
<keyword evidence="1" id="KW-0472">Membrane</keyword>
<evidence type="ECO:0008006" key="4">
    <source>
        <dbReference type="Google" id="ProtNLM"/>
    </source>
</evidence>
<gene>
    <name evidence="2" type="ORF">V2J18_14620</name>
</gene>
<comment type="caution">
    <text evidence="2">The sequence shown here is derived from an EMBL/GenBank/DDBJ whole genome shotgun (WGS) entry which is preliminary data.</text>
</comment>
<name>A0ABU8D4G2_9GAMM</name>
<keyword evidence="1" id="KW-1133">Transmembrane helix</keyword>
<organism evidence="2 3">
    <name type="scientific">Lysobacter firmicutimachus</name>
    <dbReference type="NCBI Taxonomy" id="1792846"/>
    <lineage>
        <taxon>Bacteria</taxon>
        <taxon>Pseudomonadati</taxon>
        <taxon>Pseudomonadota</taxon>
        <taxon>Gammaproteobacteria</taxon>
        <taxon>Lysobacterales</taxon>
        <taxon>Lysobacteraceae</taxon>
        <taxon>Lysobacter</taxon>
    </lineage>
</organism>
<keyword evidence="1" id="KW-0812">Transmembrane</keyword>
<dbReference type="EMBL" id="JBANDL010000002">
    <property type="protein sequence ID" value="MEI2455907.1"/>
    <property type="molecule type" value="Genomic_DNA"/>
</dbReference>
<evidence type="ECO:0000313" key="3">
    <source>
        <dbReference type="Proteomes" id="UP001387215"/>
    </source>
</evidence>
<feature type="transmembrane region" description="Helical" evidence="1">
    <location>
        <begin position="41"/>
        <end position="61"/>
    </location>
</feature>
<protein>
    <recommendedName>
        <fullName evidence="4">Toxin CptA</fullName>
    </recommendedName>
</protein>
<proteinExistence type="predicted"/>